<sequence>MKRSFAVVATTAIVGALGVPMSGAPASAQSTVLACEEWQDRNTYGANCSGSKRWYQAMAKCNNGSYAHGSINYNGWSYAYCANLGGLDYGYYRWR</sequence>
<dbReference type="Proteomes" id="UP001501509">
    <property type="component" value="Unassembled WGS sequence"/>
</dbReference>
<protein>
    <submittedName>
        <fullName evidence="2">Uncharacterized protein</fullName>
    </submittedName>
</protein>
<gene>
    <name evidence="2" type="ORF">GCM10010411_72140</name>
</gene>
<evidence type="ECO:0000313" key="3">
    <source>
        <dbReference type="Proteomes" id="UP001501509"/>
    </source>
</evidence>
<organism evidence="2 3">
    <name type="scientific">Actinomadura fulvescens</name>
    <dbReference type="NCBI Taxonomy" id="46160"/>
    <lineage>
        <taxon>Bacteria</taxon>
        <taxon>Bacillati</taxon>
        <taxon>Actinomycetota</taxon>
        <taxon>Actinomycetes</taxon>
        <taxon>Streptosporangiales</taxon>
        <taxon>Thermomonosporaceae</taxon>
        <taxon>Actinomadura</taxon>
    </lineage>
</organism>
<evidence type="ECO:0000313" key="2">
    <source>
        <dbReference type="EMBL" id="GAA2625127.1"/>
    </source>
</evidence>
<feature type="chain" id="PRO_5047356765" evidence="1">
    <location>
        <begin position="29"/>
        <end position="95"/>
    </location>
</feature>
<proteinExistence type="predicted"/>
<evidence type="ECO:0000256" key="1">
    <source>
        <dbReference type="SAM" id="SignalP"/>
    </source>
</evidence>
<comment type="caution">
    <text evidence="2">The sequence shown here is derived from an EMBL/GenBank/DDBJ whole genome shotgun (WGS) entry which is preliminary data.</text>
</comment>
<reference evidence="2 3" key="1">
    <citation type="journal article" date="2019" name="Int. J. Syst. Evol. Microbiol.">
        <title>The Global Catalogue of Microorganisms (GCM) 10K type strain sequencing project: providing services to taxonomists for standard genome sequencing and annotation.</title>
        <authorList>
            <consortium name="The Broad Institute Genomics Platform"/>
            <consortium name="The Broad Institute Genome Sequencing Center for Infectious Disease"/>
            <person name="Wu L."/>
            <person name="Ma J."/>
        </authorList>
    </citation>
    <scope>NUCLEOTIDE SEQUENCE [LARGE SCALE GENOMIC DNA]</scope>
    <source>
        <strain evidence="2 3">JCM 6833</strain>
    </source>
</reference>
<dbReference type="EMBL" id="BAAATD010000012">
    <property type="protein sequence ID" value="GAA2625127.1"/>
    <property type="molecule type" value="Genomic_DNA"/>
</dbReference>
<dbReference type="RefSeq" id="WP_344546982.1">
    <property type="nucleotide sequence ID" value="NZ_BAAATD010000012.1"/>
</dbReference>
<accession>A0ABN3QFF4</accession>
<keyword evidence="1" id="KW-0732">Signal</keyword>
<keyword evidence="3" id="KW-1185">Reference proteome</keyword>
<name>A0ABN3QFF4_9ACTN</name>
<dbReference type="PROSITE" id="PS51257">
    <property type="entry name" value="PROKAR_LIPOPROTEIN"/>
    <property type="match status" value="1"/>
</dbReference>
<feature type="signal peptide" evidence="1">
    <location>
        <begin position="1"/>
        <end position="28"/>
    </location>
</feature>